<sequence>MPATHSVQRQTPIPLVFGKVNQKWRDIRQTNYAYRHWMRHMYLLYFQKNKMEKTAFTRSLVEYLRRDNISCLKRIPGTGELVEMSDKELRLRLAQAFCEKWVKRDLIEENAMEPLSFRTFLLGTPHEIQKVYDMFRREE</sequence>
<protein>
    <submittedName>
        <fullName evidence="1">Uncharacterized protein</fullName>
    </submittedName>
</protein>
<comment type="caution">
    <text evidence="1">The sequence shown here is derived from an EMBL/GenBank/DDBJ whole genome shotgun (WGS) entry which is preliminary data.</text>
</comment>
<proteinExistence type="predicted"/>
<evidence type="ECO:0000313" key="1">
    <source>
        <dbReference type="EMBL" id="GFH61395.1"/>
    </source>
</evidence>
<organism evidence="1 2">
    <name type="scientific">Chaetoceros tenuissimus</name>
    <dbReference type="NCBI Taxonomy" id="426638"/>
    <lineage>
        <taxon>Eukaryota</taxon>
        <taxon>Sar</taxon>
        <taxon>Stramenopiles</taxon>
        <taxon>Ochrophyta</taxon>
        <taxon>Bacillariophyta</taxon>
        <taxon>Coscinodiscophyceae</taxon>
        <taxon>Chaetocerotophycidae</taxon>
        <taxon>Chaetocerotales</taxon>
        <taxon>Chaetocerotaceae</taxon>
        <taxon>Chaetoceros</taxon>
    </lineage>
</organism>
<gene>
    <name evidence="1" type="ORF">CTEN210_17871</name>
</gene>
<reference evidence="1 2" key="1">
    <citation type="journal article" date="2021" name="Sci. Rep.">
        <title>The genome of the diatom Chaetoceros tenuissimus carries an ancient integrated fragment of an extant virus.</title>
        <authorList>
            <person name="Hongo Y."/>
            <person name="Kimura K."/>
            <person name="Takaki Y."/>
            <person name="Yoshida Y."/>
            <person name="Baba S."/>
            <person name="Kobayashi G."/>
            <person name="Nagasaki K."/>
            <person name="Hano T."/>
            <person name="Tomaru Y."/>
        </authorList>
    </citation>
    <scope>NUCLEOTIDE SEQUENCE [LARGE SCALE GENOMIC DNA]</scope>
    <source>
        <strain evidence="1 2">NIES-3715</strain>
    </source>
</reference>
<dbReference type="AlphaFoldDB" id="A0AAD3DDI6"/>
<dbReference type="EMBL" id="BLLK01000074">
    <property type="protein sequence ID" value="GFH61395.1"/>
    <property type="molecule type" value="Genomic_DNA"/>
</dbReference>
<name>A0AAD3DDI6_9STRA</name>
<dbReference type="Proteomes" id="UP001054902">
    <property type="component" value="Unassembled WGS sequence"/>
</dbReference>
<keyword evidence="2" id="KW-1185">Reference proteome</keyword>
<evidence type="ECO:0000313" key="2">
    <source>
        <dbReference type="Proteomes" id="UP001054902"/>
    </source>
</evidence>
<accession>A0AAD3DDI6</accession>